<organism evidence="2 3">
    <name type="scientific">Perilla frutescens var. hirtella</name>
    <name type="common">Perilla citriodora</name>
    <name type="synonym">Perilla setoyensis</name>
    <dbReference type="NCBI Taxonomy" id="608512"/>
    <lineage>
        <taxon>Eukaryota</taxon>
        <taxon>Viridiplantae</taxon>
        <taxon>Streptophyta</taxon>
        <taxon>Embryophyta</taxon>
        <taxon>Tracheophyta</taxon>
        <taxon>Spermatophyta</taxon>
        <taxon>Magnoliopsida</taxon>
        <taxon>eudicotyledons</taxon>
        <taxon>Gunneridae</taxon>
        <taxon>Pentapetalae</taxon>
        <taxon>asterids</taxon>
        <taxon>lamiids</taxon>
        <taxon>Lamiales</taxon>
        <taxon>Lamiaceae</taxon>
        <taxon>Nepetoideae</taxon>
        <taxon>Elsholtzieae</taxon>
        <taxon>Perilla</taxon>
    </lineage>
</organism>
<sequence>MKNFSYPETMSSPIGGISRGSFENVRLSGRNVGPSMVAGGGDGGAGESPGSCSINIYINNDVHGINNSVLLGSEVRMGDPGVSLCLEGLNLDRGFHLVTKKKGMDSTYLILLLAFVTLVISVFAYFSG</sequence>
<feature type="transmembrane region" description="Helical" evidence="1">
    <location>
        <begin position="108"/>
        <end position="126"/>
    </location>
</feature>
<keyword evidence="1" id="KW-0812">Transmembrane</keyword>
<accession>A0AAD4IZC6</accession>
<keyword evidence="1" id="KW-0472">Membrane</keyword>
<keyword evidence="3" id="KW-1185">Reference proteome</keyword>
<evidence type="ECO:0000313" key="2">
    <source>
        <dbReference type="EMBL" id="KAH6823941.1"/>
    </source>
</evidence>
<reference evidence="2 3" key="1">
    <citation type="journal article" date="2021" name="Nat. Commun.">
        <title>Incipient diploidization of the medicinal plant Perilla within 10,000 years.</title>
        <authorList>
            <person name="Zhang Y."/>
            <person name="Shen Q."/>
            <person name="Leng L."/>
            <person name="Zhang D."/>
            <person name="Chen S."/>
            <person name="Shi Y."/>
            <person name="Ning Z."/>
            <person name="Chen S."/>
        </authorList>
    </citation>
    <scope>NUCLEOTIDE SEQUENCE [LARGE SCALE GENOMIC DNA]</scope>
    <source>
        <strain evidence="3">cv. PC099</strain>
    </source>
</reference>
<gene>
    <name evidence="2" type="ORF">C2S53_016196</name>
</gene>
<dbReference type="AlphaFoldDB" id="A0AAD4IZC6"/>
<dbReference type="Proteomes" id="UP001190926">
    <property type="component" value="Unassembled WGS sequence"/>
</dbReference>
<proteinExistence type="predicted"/>
<evidence type="ECO:0000256" key="1">
    <source>
        <dbReference type="SAM" id="Phobius"/>
    </source>
</evidence>
<comment type="caution">
    <text evidence="2">The sequence shown here is derived from an EMBL/GenBank/DDBJ whole genome shotgun (WGS) entry which is preliminary data.</text>
</comment>
<keyword evidence="1" id="KW-1133">Transmembrane helix</keyword>
<evidence type="ECO:0000313" key="3">
    <source>
        <dbReference type="Proteomes" id="UP001190926"/>
    </source>
</evidence>
<dbReference type="EMBL" id="SDAM02000556">
    <property type="protein sequence ID" value="KAH6823941.1"/>
    <property type="molecule type" value="Genomic_DNA"/>
</dbReference>
<name>A0AAD4IZC6_PERFH</name>
<protein>
    <submittedName>
        <fullName evidence="2">Uncharacterized protein</fullName>
    </submittedName>
</protein>